<dbReference type="Gene3D" id="3.90.660.10">
    <property type="match status" value="1"/>
</dbReference>
<dbReference type="SUPFAM" id="SSF55298">
    <property type="entry name" value="YjgF-like"/>
    <property type="match status" value="1"/>
</dbReference>
<dbReference type="PANTHER" id="PTHR43563">
    <property type="entry name" value="AMINE OXIDASE"/>
    <property type="match status" value="1"/>
</dbReference>
<keyword evidence="3 6" id="KW-0560">Oxidoreductase</keyword>
<proteinExistence type="inferred from homology"/>
<evidence type="ECO:0000256" key="1">
    <source>
        <dbReference type="ARBA" id="ARBA00001974"/>
    </source>
</evidence>
<dbReference type="InterPro" id="IPR035959">
    <property type="entry name" value="RutC-like_sf"/>
</dbReference>
<keyword evidence="9" id="KW-1185">Reference proteome</keyword>
<feature type="binding site" evidence="5">
    <location>
        <position position="485"/>
    </location>
    <ligand>
        <name>substrate</name>
    </ligand>
</feature>
<dbReference type="PRINTS" id="PR00757">
    <property type="entry name" value="AMINEOXDASEF"/>
</dbReference>
<dbReference type="Pfam" id="PF01593">
    <property type="entry name" value="Amino_oxidase"/>
    <property type="match status" value="1"/>
</dbReference>
<feature type="binding site" evidence="5">
    <location>
        <position position="379"/>
    </location>
    <ligand>
        <name>FAD</name>
        <dbReference type="ChEBI" id="CHEBI:57692"/>
    </ligand>
</feature>
<dbReference type="STRING" id="1442371.A0A0D2JGP0"/>
<protein>
    <recommendedName>
        <fullName evidence="6">Amine oxidase</fullName>
        <ecNumber evidence="6">1.4.3.-</ecNumber>
    </recommendedName>
</protein>
<evidence type="ECO:0000256" key="6">
    <source>
        <dbReference type="RuleBase" id="RU362067"/>
    </source>
</evidence>
<organism evidence="8 9">
    <name type="scientific">Fonsecaea multimorphosa CBS 102226</name>
    <dbReference type="NCBI Taxonomy" id="1442371"/>
    <lineage>
        <taxon>Eukaryota</taxon>
        <taxon>Fungi</taxon>
        <taxon>Dikarya</taxon>
        <taxon>Ascomycota</taxon>
        <taxon>Pezizomycotina</taxon>
        <taxon>Eurotiomycetes</taxon>
        <taxon>Chaetothyriomycetidae</taxon>
        <taxon>Chaetothyriales</taxon>
        <taxon>Herpotrichiellaceae</taxon>
        <taxon>Fonsecaea</taxon>
    </lineage>
</organism>
<dbReference type="RefSeq" id="XP_016626465.1">
    <property type="nucleotide sequence ID" value="XM_016782437.1"/>
</dbReference>
<comment type="catalytic activity">
    <reaction evidence="4">
        <text>a secondary aliphatic amine + O2 + H2O = a primary amine + an aldehyde + H2O2</text>
        <dbReference type="Rhea" id="RHEA:26414"/>
        <dbReference type="ChEBI" id="CHEBI:15377"/>
        <dbReference type="ChEBI" id="CHEBI:15379"/>
        <dbReference type="ChEBI" id="CHEBI:16240"/>
        <dbReference type="ChEBI" id="CHEBI:17478"/>
        <dbReference type="ChEBI" id="CHEBI:58855"/>
        <dbReference type="ChEBI" id="CHEBI:65296"/>
        <dbReference type="EC" id="1.4.3.4"/>
    </reaction>
</comment>
<dbReference type="InterPro" id="IPR050703">
    <property type="entry name" value="Flavin_MAO"/>
</dbReference>
<dbReference type="PANTHER" id="PTHR43563:SF14">
    <property type="entry name" value="AMINE OXIDASE"/>
    <property type="match status" value="1"/>
</dbReference>
<dbReference type="EMBL" id="KN848106">
    <property type="protein sequence ID" value="KIX92342.1"/>
    <property type="molecule type" value="Genomic_DNA"/>
</dbReference>
<keyword evidence="6" id="KW-0285">Flavoprotein</keyword>
<dbReference type="GeneID" id="27717696"/>
<keyword evidence="6" id="KW-0274">FAD</keyword>
<dbReference type="SUPFAM" id="SSF54373">
    <property type="entry name" value="FAD-linked reductases, C-terminal domain"/>
    <property type="match status" value="1"/>
</dbReference>
<evidence type="ECO:0000256" key="5">
    <source>
        <dbReference type="PIRSR" id="PIRSR601613-1"/>
    </source>
</evidence>
<dbReference type="InterPro" id="IPR002937">
    <property type="entry name" value="Amino_oxidase"/>
</dbReference>
<dbReference type="InterPro" id="IPR001613">
    <property type="entry name" value="Flavin_amine_oxidase"/>
</dbReference>
<dbReference type="Gene3D" id="3.50.50.60">
    <property type="entry name" value="FAD/NAD(P)-binding domain"/>
    <property type="match status" value="1"/>
</dbReference>
<accession>A0A0D2JGP0</accession>
<comment type="cofactor">
    <cofactor evidence="1 6">
        <name>FAD</name>
        <dbReference type="ChEBI" id="CHEBI:57692"/>
    </cofactor>
</comment>
<dbReference type="EC" id="1.4.3.-" evidence="6"/>
<gene>
    <name evidence="8" type="ORF">Z520_11950</name>
</gene>
<evidence type="ECO:0000256" key="3">
    <source>
        <dbReference type="ARBA" id="ARBA00023002"/>
    </source>
</evidence>
<feature type="binding site" evidence="5">
    <location>
        <begin position="173"/>
        <end position="174"/>
    </location>
    <ligand>
        <name>FAD</name>
        <dbReference type="ChEBI" id="CHEBI:57692"/>
    </ligand>
</feature>
<dbReference type="Gene3D" id="3.30.1330.40">
    <property type="entry name" value="RutC-like"/>
    <property type="match status" value="1"/>
</dbReference>
<comment type="similarity">
    <text evidence="2 6">Belongs to the flavin monoamine oxidase family.</text>
</comment>
<feature type="binding site" evidence="5">
    <location>
        <position position="571"/>
    </location>
    <ligand>
        <name>FAD</name>
        <dbReference type="ChEBI" id="CHEBI:57692"/>
    </ligand>
</feature>
<evidence type="ECO:0000256" key="4">
    <source>
        <dbReference type="ARBA" id="ARBA00048448"/>
    </source>
</evidence>
<reference evidence="8 9" key="1">
    <citation type="submission" date="2015-01" db="EMBL/GenBank/DDBJ databases">
        <title>The Genome Sequence of Fonsecaea multimorphosa CBS 102226.</title>
        <authorList>
            <consortium name="The Broad Institute Genomics Platform"/>
            <person name="Cuomo C."/>
            <person name="de Hoog S."/>
            <person name="Gorbushina A."/>
            <person name="Stielow B."/>
            <person name="Teixiera M."/>
            <person name="Abouelleil A."/>
            <person name="Chapman S.B."/>
            <person name="Priest M."/>
            <person name="Young S.K."/>
            <person name="Wortman J."/>
            <person name="Nusbaum C."/>
            <person name="Birren B."/>
        </authorList>
    </citation>
    <scope>NUCLEOTIDE SEQUENCE [LARGE SCALE GENOMIC DNA]</scope>
    <source>
        <strain evidence="8 9">CBS 102226</strain>
    </source>
</reference>
<evidence type="ECO:0000256" key="2">
    <source>
        <dbReference type="ARBA" id="ARBA00005995"/>
    </source>
</evidence>
<dbReference type="VEuPathDB" id="FungiDB:Z520_11950"/>
<dbReference type="Gene3D" id="1.10.405.10">
    <property type="entry name" value="Guanine Nucleotide Dissociation Inhibitor, domain 1"/>
    <property type="match status" value="1"/>
</dbReference>
<feature type="domain" description="Amine oxidase" evidence="7">
    <location>
        <begin position="153"/>
        <end position="594"/>
    </location>
</feature>
<evidence type="ECO:0000313" key="8">
    <source>
        <dbReference type="EMBL" id="KIX92342.1"/>
    </source>
</evidence>
<dbReference type="Proteomes" id="UP000053411">
    <property type="component" value="Unassembled WGS sequence"/>
</dbReference>
<dbReference type="Pfam" id="PF01042">
    <property type="entry name" value="Ribonuc_L-PSP"/>
    <property type="match status" value="1"/>
</dbReference>
<sequence>MASTPTYTNPPSICHPQGYSHISTAEPPSRIVTIAGQVGQGSSGAVDASYDKQVAQAFANLGACLAAAGASPTQVTKLNYYIVNYEASKLAAVGDALKAMFGGLHRLPPSTLIPVPALASPEHLFEVDAMAAVHQDSATAANVADVIVVGAGLSGLEAARGIQAAGLSCLVVEAMDRVGGKTLSVQSVPGRVGVNDLGAAWINDTSQAEVYKLFKRYHLKGEFQRAEGKSLYQDMDGKITAAAYGEPSTSQGAKAALEKLLPGWSRLSESHRLEDPWASPGAKDLDGVSFKEYCEKELGFPASINIADQLTRALLGVEADQVSTLYMIDYIKSATGLVNITSDLKEGGQYIRCRTGTQSIAINLAQELQPGSLHLATPVTAVEQSPSGCTVRSSTGAVFRSKKVVVSVPTTLYPSITFTPPLPAGKLALAENSILGYFSKVIFVWDEPWWRHQGFSGILQSSIGPVSLTRDTSIEADQVWSITCFLAGGPGQAWSQLSKMAREKAVWTQFCATFESVGGRVPEPVNVIEFEWSKQQYFLGAPCTVYGLNDLSTVGADLRKPFHNIHFVGTETSVGWKGYMEGALRSGQRGSGEVVASLARPSGGFD</sequence>
<dbReference type="SUPFAM" id="SSF51905">
    <property type="entry name" value="FAD/NAD(P)-binding domain"/>
    <property type="match status" value="1"/>
</dbReference>
<evidence type="ECO:0000259" key="7">
    <source>
        <dbReference type="Pfam" id="PF01593"/>
    </source>
</evidence>
<dbReference type="GO" id="GO:0097621">
    <property type="term" value="F:monoamine oxidase activity"/>
    <property type="evidence" value="ECO:0007669"/>
    <property type="project" value="UniProtKB-EC"/>
</dbReference>
<evidence type="ECO:0000313" key="9">
    <source>
        <dbReference type="Proteomes" id="UP000053411"/>
    </source>
</evidence>
<feature type="binding site" evidence="5">
    <location>
        <position position="154"/>
    </location>
    <ligand>
        <name>FAD</name>
        <dbReference type="ChEBI" id="CHEBI:57692"/>
    </ligand>
</feature>
<dbReference type="InterPro" id="IPR036188">
    <property type="entry name" value="FAD/NAD-bd_sf"/>
</dbReference>
<dbReference type="AlphaFoldDB" id="A0A0D2JGP0"/>
<name>A0A0D2JGP0_9EURO</name>
<dbReference type="InterPro" id="IPR006175">
    <property type="entry name" value="YjgF/YER057c/UK114"/>
</dbReference>
<dbReference type="OrthoDB" id="5046242at2759"/>